<feature type="domain" description="Reverse transcriptase" evidence="5">
    <location>
        <begin position="1030"/>
        <end position="1308"/>
    </location>
</feature>
<feature type="transmembrane region" description="Helical" evidence="3">
    <location>
        <begin position="1418"/>
        <end position="1437"/>
    </location>
</feature>
<dbReference type="EMBL" id="JAEFBK010000006">
    <property type="protein sequence ID" value="KAG7595281.1"/>
    <property type="molecule type" value="Genomic_DNA"/>
</dbReference>
<dbReference type="InterPro" id="IPR026960">
    <property type="entry name" value="RVT-Znf"/>
</dbReference>
<feature type="region of interest" description="Disordered" evidence="2">
    <location>
        <begin position="56"/>
        <end position="75"/>
    </location>
</feature>
<evidence type="ECO:0000259" key="5">
    <source>
        <dbReference type="PROSITE" id="PS50878"/>
    </source>
</evidence>
<evidence type="ECO:0000313" key="7">
    <source>
        <dbReference type="Proteomes" id="UP000694240"/>
    </source>
</evidence>
<dbReference type="InterPro" id="IPR005135">
    <property type="entry name" value="Endo/exonuclease/phosphatase"/>
</dbReference>
<dbReference type="PANTHER" id="PTHR33116:SF80">
    <property type="entry name" value="REVERSE TRANSCRIPTASE ZINC-BINDING DOMAIN-CONTAINING PROTEIN"/>
    <property type="match status" value="1"/>
</dbReference>
<keyword evidence="3" id="KW-1133">Transmembrane helix</keyword>
<sequence>MKSAADHVILPPDPPDLASVETLALSAAAPALDPQSSLSPPALSPSVSMVLPSAASVLAPPSSSPPDLTSSGSLSRPSAASALAAPITGFSASIPECIPSTAAPSYAERFKASLRNLKKIESPVCVEEGTPVVQAPASILLKAADQWKGHIVAQFHGLIPPPSKIFNDLNPAWGKFGNILVRAVSDTSCLIMIPCKSTRDWVLQVGYWQAGNCSFSVYPWSVDASLQLPELESAPTWAVLENVPPQMYSLDGISVIASAIGEPLHTEKSRLDPFHFGNTKVKVEIPLDKPPPTTIIVRDSQLNSVKVRVSYPRLPPHCCNCGRFGHLLNRCPKPLMRKQQGRGPNGGFVPGGYAAAVSAIPLSSGASESKTQERGKSDGDVGSSLPEAGSRSNVRTRIRAGTRRRSKVRSRSSPPDKDKNSHRSDETMSVQTQETVKAWIKERSDKKLQVMQVSESDTSKEENWILVGGTNKGKAKVSSEEASSVGVVFSKPGFAGARKIIPGVRSVKKLAKLEAKMMFVKKPVKRSYQPKGVKEAGGSVSSSSSSSQDNRVDSSRFLRTWMRKNKPILGSVLETRVSVENSRQVFQATFPGWRSEMNYEFAENGRIWVVWDPAVSVICFHKSAQIMLCGVFNPATQESFSVAFVYAYNTQVQRRDLWDDISTIVQSSPAKNLPLMILGDFNQIVFANEHYSVLPHDLPLSGMSEFHNCLVSNELADMPSRGALYTWTNNQPDDPVLRKLDRVLTNEQWSVSFPDSLTVFDPPGDSDHSPILVNSSSLIGKSGKSFKYFSFLSTHARFKGLIRDAWQVEVGVGSQLFTFGQRMKMVKVACRKLNREGFANIQQKTKDSLEMLERVQAALLSAPSDLLFREEFLARKSWNFFAKAQESFYRQKSRIRWTRDGDANTAYFHKSVIANQGINCIKLLRGTDDERIQNVDQIKDMLVSYYHSLLGTENVGVAAMSIEEVKTLLSFRCCNALSTQLLKVPTVEEIRRVVASMPKNKAPGPDGFPVEFFWEAWDVVGQDLVEAVQGFFNSGFLPRNFNATAITLIPKVQGADKLQQFRPVSCCTTVYKIIARLLKQKLKLFISDAVQGNQVGFVQGRHLCENVLLASELVTNFHAEGVTTRGCLQVDLAKAYDNLDWQFLLNVLNAIELPDKFVGWIKECFTTPSFSVAFNGELLGFFQGKKGLRQGDPISSLLFVLAMDVLSKKLDKGVINQRFGPHPQCLVPLITHLSFADDVLIFFDGKEDSLQGVMDILEEFKIESGLGVNKDKTALFLDGGSFQENSEMAIRLGLQQGSLPVRYLGVPLTSKKMKEQDYQPLLDKILSRFNSWSVKHLSFAGRLQLIQSVIYSIITFWASIFILPNKCLDAIERMCSAFLWKGSPFSARGARVSWESVCTPKSAGGLGLRRLQPWNKVLGLKLIWLLFTAGGSLWVSWVRRNLLGQNNFWEMITINSGSWIWKSLCKLRPIARPFVVCKLGSGITCNFWSDNWTALGPLLHITGELGPRISGLPRNATVADALRGSDWWISRSRSRSPIIQLLKECLPSASVVQVQDEAVDDCFLWKVGEKEASGCFSSASTWEHLNPHGEVVDWFKAIWFKGRIPKHAFMAWMAARHRLNTRDRLISWGITVPSLCLLCNAHDESRQHLFFDCAFAAEVWYYFTSRAHVNPPSLFEDGLRWLRNPCRDKNMATILRLAFQASLYIIWKERNARLHTSSSRPVSALIVEVKGILRCHLDPLTRAQRLGVSHYWRHYCCIRYQDVLGLMKVS</sequence>
<evidence type="ECO:0000256" key="3">
    <source>
        <dbReference type="SAM" id="Phobius"/>
    </source>
</evidence>
<feature type="transmembrane region" description="Helical" evidence="3">
    <location>
        <begin position="1345"/>
        <end position="1364"/>
    </location>
</feature>
<keyword evidence="6" id="KW-0548">Nucleotidyltransferase</keyword>
<evidence type="ECO:0000313" key="6">
    <source>
        <dbReference type="EMBL" id="KAG7595281.1"/>
    </source>
</evidence>
<name>A0A8T2CJK8_9BRAS</name>
<keyword evidence="3" id="KW-0472">Membrane</keyword>
<dbReference type="GO" id="GO:0003964">
    <property type="term" value="F:RNA-directed DNA polymerase activity"/>
    <property type="evidence" value="ECO:0007669"/>
    <property type="project" value="UniProtKB-KW"/>
</dbReference>
<dbReference type="Pfam" id="PF00078">
    <property type="entry name" value="RVT_1"/>
    <property type="match status" value="1"/>
</dbReference>
<feature type="compositionally biased region" description="Basic and acidic residues" evidence="2">
    <location>
        <begin position="414"/>
        <end position="426"/>
    </location>
</feature>
<feature type="compositionally biased region" description="Basic and acidic residues" evidence="2">
    <location>
        <begin position="370"/>
        <end position="379"/>
    </location>
</feature>
<dbReference type="Proteomes" id="UP000694240">
    <property type="component" value="Chromosome 6"/>
</dbReference>
<proteinExistence type="predicted"/>
<dbReference type="InterPro" id="IPR025558">
    <property type="entry name" value="DUF4283"/>
</dbReference>
<feature type="compositionally biased region" description="Low complexity" evidence="2">
    <location>
        <begin position="539"/>
        <end position="549"/>
    </location>
</feature>
<keyword evidence="1" id="KW-0862">Zinc</keyword>
<keyword evidence="1" id="KW-0479">Metal-binding</keyword>
<keyword evidence="6" id="KW-0808">Transferase</keyword>
<reference evidence="6 7" key="1">
    <citation type="submission" date="2020-12" db="EMBL/GenBank/DDBJ databases">
        <title>Concerted genomic and epigenomic changes stabilize Arabidopsis allopolyploids.</title>
        <authorList>
            <person name="Chen Z."/>
        </authorList>
    </citation>
    <scope>NUCLEOTIDE SEQUENCE [LARGE SCALE GENOMIC DNA]</scope>
    <source>
        <strain evidence="6">Allo738</strain>
        <tissue evidence="6">Leaf</tissue>
    </source>
</reference>
<dbReference type="PANTHER" id="PTHR33116">
    <property type="entry name" value="REVERSE TRANSCRIPTASE ZINC-BINDING DOMAIN-CONTAINING PROTEIN-RELATED-RELATED"/>
    <property type="match status" value="1"/>
</dbReference>
<organism evidence="6 7">
    <name type="scientific">Arabidopsis thaliana x Arabidopsis arenosa</name>
    <dbReference type="NCBI Taxonomy" id="1240361"/>
    <lineage>
        <taxon>Eukaryota</taxon>
        <taxon>Viridiplantae</taxon>
        <taxon>Streptophyta</taxon>
        <taxon>Embryophyta</taxon>
        <taxon>Tracheophyta</taxon>
        <taxon>Spermatophyta</taxon>
        <taxon>Magnoliopsida</taxon>
        <taxon>eudicotyledons</taxon>
        <taxon>Gunneridae</taxon>
        <taxon>Pentapetalae</taxon>
        <taxon>rosids</taxon>
        <taxon>malvids</taxon>
        <taxon>Brassicales</taxon>
        <taxon>Brassicaceae</taxon>
        <taxon>Camelineae</taxon>
        <taxon>Arabidopsis</taxon>
    </lineage>
</organism>
<evidence type="ECO:0000256" key="1">
    <source>
        <dbReference type="PROSITE-ProRule" id="PRU00047"/>
    </source>
</evidence>
<dbReference type="InterPro" id="IPR001878">
    <property type="entry name" value="Znf_CCHC"/>
</dbReference>
<comment type="caution">
    <text evidence="6">The sequence shown here is derived from an EMBL/GenBank/DDBJ whole genome shotgun (WGS) entry which is preliminary data.</text>
</comment>
<evidence type="ECO:0000259" key="4">
    <source>
        <dbReference type="PROSITE" id="PS50158"/>
    </source>
</evidence>
<dbReference type="Pfam" id="PF13966">
    <property type="entry name" value="zf-RVT"/>
    <property type="match status" value="1"/>
</dbReference>
<dbReference type="GO" id="GO:0008270">
    <property type="term" value="F:zinc ion binding"/>
    <property type="evidence" value="ECO:0007669"/>
    <property type="project" value="UniProtKB-KW"/>
</dbReference>
<dbReference type="PROSITE" id="PS50158">
    <property type="entry name" value="ZF_CCHC"/>
    <property type="match status" value="1"/>
</dbReference>
<keyword evidence="7" id="KW-1185">Reference proteome</keyword>
<keyword evidence="3" id="KW-0812">Transmembrane</keyword>
<dbReference type="Pfam" id="PF14111">
    <property type="entry name" value="DUF4283"/>
    <property type="match status" value="1"/>
</dbReference>
<feature type="domain" description="CCHC-type" evidence="4">
    <location>
        <begin position="318"/>
        <end position="333"/>
    </location>
</feature>
<dbReference type="PROSITE" id="PS50878">
    <property type="entry name" value="RT_POL"/>
    <property type="match status" value="1"/>
</dbReference>
<dbReference type="InterPro" id="IPR000477">
    <property type="entry name" value="RT_dom"/>
</dbReference>
<feature type="compositionally biased region" description="Basic residues" evidence="2">
    <location>
        <begin position="394"/>
        <end position="410"/>
    </location>
</feature>
<keyword evidence="1" id="KW-0863">Zinc-finger</keyword>
<accession>A0A8T2CJK8</accession>
<dbReference type="CDD" id="cd01650">
    <property type="entry name" value="RT_nLTR_like"/>
    <property type="match status" value="1"/>
</dbReference>
<dbReference type="Pfam" id="PF03372">
    <property type="entry name" value="Exo_endo_phos"/>
    <property type="match status" value="1"/>
</dbReference>
<evidence type="ECO:0000256" key="2">
    <source>
        <dbReference type="SAM" id="MobiDB-lite"/>
    </source>
</evidence>
<gene>
    <name evidence="6" type="ORF">ISN45_Aa01g039870</name>
</gene>
<feature type="region of interest" description="Disordered" evidence="2">
    <location>
        <begin position="530"/>
        <end position="551"/>
    </location>
</feature>
<protein>
    <submittedName>
        <fullName evidence="6">Reverse transcriptase domain</fullName>
    </submittedName>
</protein>
<feature type="region of interest" description="Disordered" evidence="2">
    <location>
        <begin position="363"/>
        <end position="434"/>
    </location>
</feature>
<dbReference type="GO" id="GO:0003676">
    <property type="term" value="F:nucleic acid binding"/>
    <property type="evidence" value="ECO:0007669"/>
    <property type="project" value="InterPro"/>
</dbReference>
<keyword evidence="6" id="KW-0695">RNA-directed DNA polymerase</keyword>